<dbReference type="GO" id="GO:0003677">
    <property type="term" value="F:DNA binding"/>
    <property type="evidence" value="ECO:0007669"/>
    <property type="project" value="UniProtKB-UniRule"/>
</dbReference>
<feature type="region of interest" description="Disordered" evidence="8">
    <location>
        <begin position="79"/>
        <end position="123"/>
    </location>
</feature>
<name>A0A8C4X9X6_ERPCA</name>
<evidence type="ECO:0000256" key="2">
    <source>
        <dbReference type="ARBA" id="ARBA00023125"/>
    </source>
</evidence>
<evidence type="ECO:0000256" key="1">
    <source>
        <dbReference type="ARBA" id="ARBA00004123"/>
    </source>
</evidence>
<dbReference type="SUPFAM" id="SSF46689">
    <property type="entry name" value="Homeodomain-like"/>
    <property type="match status" value="1"/>
</dbReference>
<dbReference type="PANTHER" id="PTHR24333">
    <property type="entry name" value="HOMEO BOX HB9 LIKE A-RELATED"/>
    <property type="match status" value="1"/>
</dbReference>
<dbReference type="Pfam" id="PF00046">
    <property type="entry name" value="Homeodomain"/>
    <property type="match status" value="1"/>
</dbReference>
<evidence type="ECO:0000256" key="6">
    <source>
        <dbReference type="PROSITE-ProRule" id="PRU00108"/>
    </source>
</evidence>
<dbReference type="CDD" id="cd00086">
    <property type="entry name" value="homeodomain"/>
    <property type="match status" value="1"/>
</dbReference>
<dbReference type="InterPro" id="IPR017970">
    <property type="entry name" value="Homeobox_CS"/>
</dbReference>
<evidence type="ECO:0000256" key="8">
    <source>
        <dbReference type="SAM" id="MobiDB-lite"/>
    </source>
</evidence>
<reference evidence="10" key="3">
    <citation type="submission" date="2025-09" db="UniProtKB">
        <authorList>
            <consortium name="Ensembl"/>
        </authorList>
    </citation>
    <scope>IDENTIFICATION</scope>
</reference>
<evidence type="ECO:0000256" key="7">
    <source>
        <dbReference type="RuleBase" id="RU000682"/>
    </source>
</evidence>
<gene>
    <name evidence="10" type="primary">LOC114644602</name>
</gene>
<evidence type="ECO:0000256" key="4">
    <source>
        <dbReference type="ARBA" id="ARBA00023242"/>
    </source>
</evidence>
<feature type="domain" description="Homeobox" evidence="9">
    <location>
        <begin position="121"/>
        <end position="181"/>
    </location>
</feature>
<dbReference type="Gene3D" id="1.10.10.60">
    <property type="entry name" value="Homeodomain-like"/>
    <property type="match status" value="1"/>
</dbReference>
<protein>
    <submittedName>
        <fullName evidence="10">Ventral homeobox</fullName>
    </submittedName>
</protein>
<comment type="similarity">
    <text evidence="5">Belongs to the BAR homeobox family.</text>
</comment>
<keyword evidence="3 6" id="KW-0371">Homeobox</keyword>
<keyword evidence="11" id="KW-1185">Reference proteome</keyword>
<reference evidence="10" key="1">
    <citation type="submission" date="2021-06" db="EMBL/GenBank/DDBJ databases">
        <authorList>
            <consortium name="Wellcome Sanger Institute Data Sharing"/>
        </authorList>
    </citation>
    <scope>NUCLEOTIDE SEQUENCE [LARGE SCALE GENOMIC DNA]</scope>
</reference>
<dbReference type="InterPro" id="IPR009057">
    <property type="entry name" value="Homeodomain-like_sf"/>
</dbReference>
<dbReference type="PROSITE" id="PS50071">
    <property type="entry name" value="HOMEOBOX_2"/>
    <property type="match status" value="1"/>
</dbReference>
<dbReference type="Ensembl" id="ENSECRT00000015725.1">
    <property type="protein sequence ID" value="ENSECRP00000015450.1"/>
    <property type="gene ID" value="ENSECRG00000010317.1"/>
</dbReference>
<dbReference type="InterPro" id="IPR001356">
    <property type="entry name" value="HD"/>
</dbReference>
<proteinExistence type="inferred from homology"/>
<evidence type="ECO:0000256" key="3">
    <source>
        <dbReference type="ARBA" id="ARBA00023155"/>
    </source>
</evidence>
<keyword evidence="4 6" id="KW-0539">Nucleus</keyword>
<dbReference type="SMART" id="SM00389">
    <property type="entry name" value="HOX"/>
    <property type="match status" value="1"/>
</dbReference>
<comment type="subcellular location">
    <subcellularLocation>
        <location evidence="1 6 7">Nucleus</location>
    </subcellularLocation>
</comment>
<evidence type="ECO:0000313" key="10">
    <source>
        <dbReference type="Ensembl" id="ENSECRP00000015450.1"/>
    </source>
</evidence>
<accession>A0A8C4X9X6</accession>
<dbReference type="PRINTS" id="PR00024">
    <property type="entry name" value="HOMEOBOX"/>
</dbReference>
<dbReference type="Proteomes" id="UP000694620">
    <property type="component" value="Chromosome 2"/>
</dbReference>
<dbReference type="InterPro" id="IPR050848">
    <property type="entry name" value="Homeobox_TF"/>
</dbReference>
<sequence>MVKSFSVEWLSQSDYKPSVELGKTSEHGSHSHMDRKPHVACVVQPSAPTSYYKDSVQPKAKKANTKNFESVEFEGQDAAAARLSTPSPSLSDISADSSGYESEAVSPKCTPNEKEDIEGNGDQRRLRTKFTSEQIYKLEKAFTKQKYLGASERLKLAAKLQLSETQVKTWFQNRRMKLKREVQDLQPEYFRPPFTPHIMYPYFNPLQHFNYAAGQRMTLSPYTPENVTANPMYGPLIHPAVSLSPVMLQQPLLHPGQGPAVPYC</sequence>
<organism evidence="10 11">
    <name type="scientific">Erpetoichthys calabaricus</name>
    <name type="common">Rope fish</name>
    <name type="synonym">Calamoichthys calabaricus</name>
    <dbReference type="NCBI Taxonomy" id="27687"/>
    <lineage>
        <taxon>Eukaryota</taxon>
        <taxon>Metazoa</taxon>
        <taxon>Chordata</taxon>
        <taxon>Craniata</taxon>
        <taxon>Vertebrata</taxon>
        <taxon>Euteleostomi</taxon>
        <taxon>Actinopterygii</taxon>
        <taxon>Polypteriformes</taxon>
        <taxon>Polypteridae</taxon>
        <taxon>Erpetoichthys</taxon>
    </lineage>
</organism>
<dbReference type="GO" id="GO:0000981">
    <property type="term" value="F:DNA-binding transcription factor activity, RNA polymerase II-specific"/>
    <property type="evidence" value="ECO:0007669"/>
    <property type="project" value="InterPro"/>
</dbReference>
<dbReference type="InterPro" id="IPR020479">
    <property type="entry name" value="HD_metazoa"/>
</dbReference>
<evidence type="ECO:0000259" key="9">
    <source>
        <dbReference type="PROSITE" id="PS50071"/>
    </source>
</evidence>
<evidence type="ECO:0000313" key="11">
    <source>
        <dbReference type="Proteomes" id="UP000694620"/>
    </source>
</evidence>
<reference evidence="10" key="2">
    <citation type="submission" date="2025-08" db="UniProtKB">
        <authorList>
            <consortium name="Ensembl"/>
        </authorList>
    </citation>
    <scope>IDENTIFICATION</scope>
</reference>
<dbReference type="AlphaFoldDB" id="A0A8C4X9X6"/>
<dbReference type="GO" id="GO:0005634">
    <property type="term" value="C:nucleus"/>
    <property type="evidence" value="ECO:0007669"/>
    <property type="project" value="UniProtKB-SubCell"/>
</dbReference>
<feature type="DNA-binding region" description="Homeobox" evidence="6">
    <location>
        <begin position="123"/>
        <end position="182"/>
    </location>
</feature>
<evidence type="ECO:0000256" key="5">
    <source>
        <dbReference type="ARBA" id="ARBA00038196"/>
    </source>
</evidence>
<dbReference type="GeneTree" id="ENSGT00940000165215"/>
<dbReference type="PROSITE" id="PS00027">
    <property type="entry name" value="HOMEOBOX_1"/>
    <property type="match status" value="1"/>
</dbReference>
<feature type="compositionally biased region" description="Low complexity" evidence="8">
    <location>
        <begin position="86"/>
        <end position="98"/>
    </location>
</feature>
<keyword evidence="2 6" id="KW-0238">DNA-binding</keyword>
<dbReference type="PANTHER" id="PTHR24333:SF5">
    <property type="entry name" value="VENT HOMEOBOX"/>
    <property type="match status" value="1"/>
</dbReference>